<feature type="non-terminal residue" evidence="2">
    <location>
        <position position="1"/>
    </location>
</feature>
<dbReference type="Proteomes" id="UP001432027">
    <property type="component" value="Unassembled WGS sequence"/>
</dbReference>
<feature type="region of interest" description="Disordered" evidence="1">
    <location>
        <begin position="292"/>
        <end position="338"/>
    </location>
</feature>
<proteinExistence type="predicted"/>
<sequence length="790" mass="90632">YKGGRSVEFERATTRFVLFFAESSLVMGKKSGDENFPQGVEYAKDSRRARKREEDAKAHHIWYERTGPNVIVRSQLGGTRTSFEAEDAFDVSCDNVGHSLNKEKRWEKVENAEKILHEQHSPGKTSYVWATLPGYPGRCLMWLTPSELEHAAVMGNKGGIKKYVEVEDGEMSVREAKSDRAHIKSLQSNPGPGPLLKKNRHRARTVKGGKEEEEGAMSDPSEEGQHTRYSTIELKKRDPKAVERSWRWCQTQRSYKQGWTRKPATDHVFDWYSEQQDALEDELDAYYEDQLESEEPLRLPHHREKTLEKQPEPEVKEEEKEEEFPLRETKAQRRQRREKVNADMEEEYRDRFIELRPSLTSLHMEEVVMKAKEHFAKMKVSDYLPVFPRTIIIHKEYSEKILGTKMIRCTFVAASNIPGEVNLYAAPRFCCSIIPLIAQPINGWQSHARNELDKLAVGESDPSVPSSSLSECPLCKKTEETEEVADTVVVRHPSLFSFSCGHIACHSCWLAHGKQNARARVTSITCVNPHCGLTSSVTEAAALFSDGTLGILRDFWWDSLCDQEGAVPCYSCPRLLIPLKSFYSAAALCPCGARTCKRCGLREHLPLSCSHYQRWTTMSIREGIHNPKAPYIRNPVRHLTPTEKTYLKNCWRCGAEETLTHKDWCDKCCHNLTVRYEDPVNSKEDLAMVLEARAKMMDGEYKQARIDRRLIDKKKSLAMEKIVEDGVFLFELIKLTRLVGEERSLRRKTDKIARQQLDRLENTLPSFIFAAMETGGDPEKKTRDLRSKID</sequence>
<feature type="non-terminal residue" evidence="2">
    <location>
        <position position="790"/>
    </location>
</feature>
<name>A0AAV5SCC2_9BILA</name>
<organism evidence="2 3">
    <name type="scientific">Pristionchus entomophagus</name>
    <dbReference type="NCBI Taxonomy" id="358040"/>
    <lineage>
        <taxon>Eukaryota</taxon>
        <taxon>Metazoa</taxon>
        <taxon>Ecdysozoa</taxon>
        <taxon>Nematoda</taxon>
        <taxon>Chromadorea</taxon>
        <taxon>Rhabditida</taxon>
        <taxon>Rhabditina</taxon>
        <taxon>Diplogasteromorpha</taxon>
        <taxon>Diplogasteroidea</taxon>
        <taxon>Neodiplogasteridae</taxon>
        <taxon>Pristionchus</taxon>
    </lineage>
</organism>
<evidence type="ECO:0000313" key="3">
    <source>
        <dbReference type="Proteomes" id="UP001432027"/>
    </source>
</evidence>
<feature type="compositionally biased region" description="Acidic residues" evidence="1">
    <location>
        <begin position="211"/>
        <end position="222"/>
    </location>
</feature>
<gene>
    <name evidence="2" type="ORF">PENTCL1PPCAC_2522</name>
</gene>
<feature type="region of interest" description="Disordered" evidence="1">
    <location>
        <begin position="178"/>
        <end position="230"/>
    </location>
</feature>
<evidence type="ECO:0000313" key="2">
    <source>
        <dbReference type="EMBL" id="GMS80347.1"/>
    </source>
</evidence>
<evidence type="ECO:0000256" key="1">
    <source>
        <dbReference type="SAM" id="MobiDB-lite"/>
    </source>
</evidence>
<evidence type="ECO:0008006" key="4">
    <source>
        <dbReference type="Google" id="ProtNLM"/>
    </source>
</evidence>
<feature type="compositionally biased region" description="Basic and acidic residues" evidence="1">
    <location>
        <begin position="305"/>
        <end position="331"/>
    </location>
</feature>
<reference evidence="2" key="1">
    <citation type="submission" date="2023-10" db="EMBL/GenBank/DDBJ databases">
        <title>Genome assembly of Pristionchus species.</title>
        <authorList>
            <person name="Yoshida K."/>
            <person name="Sommer R.J."/>
        </authorList>
    </citation>
    <scope>NUCLEOTIDE SEQUENCE</scope>
    <source>
        <strain evidence="2">RS0144</strain>
    </source>
</reference>
<dbReference type="AlphaFoldDB" id="A0AAV5SCC2"/>
<accession>A0AAV5SCC2</accession>
<protein>
    <recommendedName>
        <fullName evidence="4">RING-type domain-containing protein</fullName>
    </recommendedName>
</protein>
<feature type="compositionally biased region" description="Basic residues" evidence="1">
    <location>
        <begin position="197"/>
        <end position="207"/>
    </location>
</feature>
<dbReference type="EMBL" id="BTSX01000001">
    <property type="protein sequence ID" value="GMS80347.1"/>
    <property type="molecule type" value="Genomic_DNA"/>
</dbReference>
<dbReference type="SUPFAM" id="SSF57850">
    <property type="entry name" value="RING/U-box"/>
    <property type="match status" value="1"/>
</dbReference>
<dbReference type="CDD" id="cd20335">
    <property type="entry name" value="BRcat_RBR"/>
    <property type="match status" value="1"/>
</dbReference>
<comment type="caution">
    <text evidence="2">The sequence shown here is derived from an EMBL/GenBank/DDBJ whole genome shotgun (WGS) entry which is preliminary data.</text>
</comment>
<keyword evidence="3" id="KW-1185">Reference proteome</keyword>